<organism evidence="1 2">
    <name type="scientific">Epichloe festucae (strain Fl1)</name>
    <dbReference type="NCBI Taxonomy" id="877507"/>
    <lineage>
        <taxon>Eukaryota</taxon>
        <taxon>Fungi</taxon>
        <taxon>Dikarya</taxon>
        <taxon>Ascomycota</taxon>
        <taxon>Pezizomycotina</taxon>
        <taxon>Sordariomycetes</taxon>
        <taxon>Hypocreomycetidae</taxon>
        <taxon>Hypocreales</taxon>
        <taxon>Clavicipitaceae</taxon>
        <taxon>Epichloe</taxon>
    </lineage>
</organism>
<keyword evidence="2" id="KW-1185">Reference proteome</keyword>
<gene>
    <name evidence="1" type="ORF">C2857_005030</name>
</gene>
<dbReference type="EMBL" id="CP031390">
    <property type="protein sequence ID" value="QPH19737.1"/>
    <property type="molecule type" value="Genomic_DNA"/>
</dbReference>
<dbReference type="AlphaFoldDB" id="A0A7U3Q2E5"/>
<dbReference type="Proteomes" id="UP000594364">
    <property type="component" value="Chromosome 6"/>
</dbReference>
<name>A0A7U3Q2E5_EPIFF</name>
<proteinExistence type="predicted"/>
<evidence type="ECO:0000313" key="1">
    <source>
        <dbReference type="EMBL" id="QPH19737.1"/>
    </source>
</evidence>
<protein>
    <submittedName>
        <fullName evidence="1">Uncharacterized protein</fullName>
    </submittedName>
</protein>
<accession>A0A7U3Q2E5</accession>
<dbReference type="OrthoDB" id="5146350at2759"/>
<reference evidence="1 2" key="1">
    <citation type="journal article" date="2018" name="PLoS Genet.">
        <title>Repeat elements organise 3D genome structure and mediate transcription in the filamentous fungus Epichloe festucae.</title>
        <authorList>
            <person name="Winter D.J."/>
            <person name="Ganley A.R.D."/>
            <person name="Young C.A."/>
            <person name="Liachko I."/>
            <person name="Schardl C.L."/>
            <person name="Dupont P.Y."/>
            <person name="Berry D."/>
            <person name="Ram A."/>
            <person name="Scott B."/>
            <person name="Cox M.P."/>
        </authorList>
    </citation>
    <scope>NUCLEOTIDE SEQUENCE [LARGE SCALE GENOMIC DNA]</scope>
    <source>
        <strain evidence="1 2">Fl1</strain>
    </source>
</reference>
<evidence type="ECO:0000313" key="2">
    <source>
        <dbReference type="Proteomes" id="UP000594364"/>
    </source>
</evidence>
<sequence>MAILGRVTLNDGGFHPHHEPLNDHIQLPQFLPRTKWPSEHTATELQSARIAAPVNGMDAAASERLHRELCDRSVGVYRHLEPMPPFDNNNRAYFEMPWHVHLATVHNLFHRTVKSSQSGLGIPEMGSLLRIISYGMRNSMTFFEPYHVRGVPVNCPPRTRPNTFEEAWNERFDMPTKLGRFSDGREIRGTEQCKVSLWTKRYVVVPVLYGTTSQWGMTIFDRSAGHLYIFDCGDGEFKGERVKSCVHFWIEFWNALGMANTFHYFVQDVTQQPDVKESGYLSVVWLMNTLRNQVGHVMSTQDEGVDRNDLDVCEPDIKMPFQSGLHLRDWVPDGCGTVRAAIMGVRRIIRIMLCNELGLQNHPVMRKQYVNAANTEDPYPSAWAILSLLTREIIHNNGWLRSSRFWTGHGGPQFALPMRTAIKPYDRHQPRRIRPELDEDVHLVEVNEHNLSNRGFESPSWPQGVIYTPENPITRPLPMVQLRAAALTAQLHRPSTSSRSFRLHLVNTLARQGYEDVGHQLEISIHRRESPHQGADDTDLHYIMCVRAGEDEPACADFVIPTRGVLASEGSV</sequence>